<evidence type="ECO:0000256" key="4">
    <source>
        <dbReference type="ARBA" id="ARBA00023098"/>
    </source>
</evidence>
<keyword evidence="14" id="KW-1185">Reference proteome</keyword>
<evidence type="ECO:0000256" key="3">
    <source>
        <dbReference type="ARBA" id="ARBA00022793"/>
    </source>
</evidence>
<evidence type="ECO:0000256" key="8">
    <source>
        <dbReference type="ARBA" id="ARBA00023239"/>
    </source>
</evidence>
<feature type="chain" id="PRO_5044937876" description="Phosphatidylserine decarboxylase beta chain" evidence="11">
    <location>
        <begin position="1"/>
        <end position="191"/>
    </location>
</feature>
<keyword evidence="5 11" id="KW-0472">Membrane</keyword>
<dbReference type="Pfam" id="PF02666">
    <property type="entry name" value="PS_Dcarbxylase"/>
    <property type="match status" value="1"/>
</dbReference>
<keyword evidence="2 11" id="KW-0444">Lipid biosynthesis</keyword>
<keyword evidence="12" id="KW-1133">Transmembrane helix</keyword>
<evidence type="ECO:0000256" key="5">
    <source>
        <dbReference type="ARBA" id="ARBA00023136"/>
    </source>
</evidence>
<comment type="caution">
    <text evidence="13">The sequence shown here is derived from an EMBL/GenBank/DDBJ whole genome shotgun (WGS) entry which is preliminary data.</text>
</comment>
<dbReference type="PANTHER" id="PTHR35809:SF1">
    <property type="entry name" value="ARCHAETIDYLSERINE DECARBOXYLASE PROENZYME-RELATED"/>
    <property type="match status" value="1"/>
</dbReference>
<dbReference type="PANTHER" id="PTHR35809">
    <property type="entry name" value="ARCHAETIDYLSERINE DECARBOXYLASE PROENZYME-RELATED"/>
    <property type="match status" value="1"/>
</dbReference>
<keyword evidence="10 11" id="KW-0670">Pyruvate</keyword>
<proteinExistence type="inferred from homology"/>
<keyword evidence="7 11" id="KW-0594">Phospholipid biosynthesis</keyword>
<dbReference type="Proteomes" id="UP001597308">
    <property type="component" value="Unassembled WGS sequence"/>
</dbReference>
<feature type="modified residue" description="Pyruvic acid (Ser); by autocatalysis" evidence="11">
    <location>
        <position position="192"/>
    </location>
</feature>
<keyword evidence="4 11" id="KW-0443">Lipid metabolism</keyword>
<evidence type="ECO:0000313" key="14">
    <source>
        <dbReference type="Proteomes" id="UP001597308"/>
    </source>
</evidence>
<dbReference type="NCBIfam" id="NF003679">
    <property type="entry name" value="PRK05305.1-3"/>
    <property type="match status" value="1"/>
</dbReference>
<organism evidence="13 14">
    <name type="scientific">Methylopila henanensis</name>
    <dbReference type="NCBI Taxonomy" id="873516"/>
    <lineage>
        <taxon>Bacteria</taxon>
        <taxon>Pseudomonadati</taxon>
        <taxon>Pseudomonadota</taxon>
        <taxon>Alphaproteobacteria</taxon>
        <taxon>Hyphomicrobiales</taxon>
        <taxon>Methylopilaceae</taxon>
        <taxon>Methylopila</taxon>
    </lineage>
</organism>
<keyword evidence="1 11" id="KW-1003">Cell membrane</keyword>
<comment type="catalytic activity">
    <reaction evidence="11">
        <text>a 1,2-diacyl-sn-glycero-3-phospho-L-serine + H(+) = a 1,2-diacyl-sn-glycero-3-phosphoethanolamine + CO2</text>
        <dbReference type="Rhea" id="RHEA:20828"/>
        <dbReference type="ChEBI" id="CHEBI:15378"/>
        <dbReference type="ChEBI" id="CHEBI:16526"/>
        <dbReference type="ChEBI" id="CHEBI:57262"/>
        <dbReference type="ChEBI" id="CHEBI:64612"/>
        <dbReference type="EC" id="4.1.1.65"/>
    </reaction>
</comment>
<gene>
    <name evidence="11" type="primary">psd</name>
    <name evidence="13" type="ORF">ACFSCV_00110</name>
</gene>
<sequence>MIDDVTASIRKAVPRIHREGRPFIAIFAAIAFVLFLIWQPLGWIGVGATIWCALFFRDPDRVTPEADGLVVSGADGVVCDVSAAVPPPELGLGAAPLPRVAVFMNVFDVHVNRAPIGGTVTRIAYTAGKFLNADLDKASVDNERNGLVIEGPYGSLGVVQIAGLVARRIVCFVREGDATGPGERFGLIRFGSRVDHYLPAGATTLVGVGQRTVAGETVIADLTGEASPRSFRSS</sequence>
<comment type="PTM">
    <text evidence="11">Is synthesized initially as an inactive proenzyme. Formation of the active enzyme involves a self-maturation process in which the active site pyruvoyl group is generated from an internal serine residue via an autocatalytic post-translational modification. Two non-identical subunits are generated from the proenzyme in this reaction, and the pyruvate is formed at the N-terminus of the alpha chain, which is derived from the carboxyl end of the proenzyme. The post-translation cleavage follows an unusual pathway, termed non-hydrolytic serinolysis, in which the side chain hydroxyl group of the serine supplies its oxygen atom to form the C-terminus of the beta chain, while the remainder of the serine residue undergoes an oxidative deamination to produce ammonia and the pyruvoyl prosthetic group on the alpha chain.</text>
</comment>
<protein>
    <recommendedName>
        <fullName evidence="11">Phosphatidylserine decarboxylase proenzyme</fullName>
        <ecNumber evidence="11">4.1.1.65</ecNumber>
    </recommendedName>
    <component>
        <recommendedName>
            <fullName evidence="11">Phosphatidylserine decarboxylase alpha chain</fullName>
        </recommendedName>
    </component>
    <component>
        <recommendedName>
            <fullName evidence="11">Phosphatidylserine decarboxylase beta chain</fullName>
        </recommendedName>
    </component>
</protein>
<keyword evidence="12" id="KW-0812">Transmembrane</keyword>
<evidence type="ECO:0000256" key="9">
    <source>
        <dbReference type="ARBA" id="ARBA00023264"/>
    </source>
</evidence>
<keyword evidence="6 11" id="KW-0865">Zymogen</keyword>
<keyword evidence="8 11" id="KW-0456">Lyase</keyword>
<evidence type="ECO:0000256" key="1">
    <source>
        <dbReference type="ARBA" id="ARBA00022475"/>
    </source>
</evidence>
<dbReference type="GO" id="GO:0004609">
    <property type="term" value="F:phosphatidylserine decarboxylase activity"/>
    <property type="evidence" value="ECO:0007669"/>
    <property type="project" value="UniProtKB-EC"/>
</dbReference>
<evidence type="ECO:0000313" key="13">
    <source>
        <dbReference type="EMBL" id="MFD1701397.1"/>
    </source>
</evidence>
<comment type="cofactor">
    <cofactor evidence="11">
        <name>pyruvate</name>
        <dbReference type="ChEBI" id="CHEBI:15361"/>
    </cofactor>
    <text evidence="11">Binds 1 pyruvoyl group covalently per subunit.</text>
</comment>
<dbReference type="NCBIfam" id="NF003677">
    <property type="entry name" value="PRK05305.1-1"/>
    <property type="match status" value="1"/>
</dbReference>
<feature type="site" description="Cleavage (non-hydrolytic); by autocatalysis" evidence="11">
    <location>
        <begin position="191"/>
        <end position="192"/>
    </location>
</feature>
<keyword evidence="9 11" id="KW-1208">Phospholipid metabolism</keyword>
<dbReference type="RefSeq" id="WP_378795809.1">
    <property type="nucleotide sequence ID" value="NZ_JBHUER010000001.1"/>
</dbReference>
<dbReference type="EC" id="4.1.1.65" evidence="11"/>
<reference evidence="14" key="1">
    <citation type="journal article" date="2019" name="Int. J. Syst. Evol. Microbiol.">
        <title>The Global Catalogue of Microorganisms (GCM) 10K type strain sequencing project: providing services to taxonomists for standard genome sequencing and annotation.</title>
        <authorList>
            <consortium name="The Broad Institute Genomics Platform"/>
            <consortium name="The Broad Institute Genome Sequencing Center for Infectious Disease"/>
            <person name="Wu L."/>
            <person name="Ma J."/>
        </authorList>
    </citation>
    <scope>NUCLEOTIDE SEQUENCE [LARGE SCALE GENOMIC DNA]</scope>
    <source>
        <strain evidence="14">KCTC 23707</strain>
    </source>
</reference>
<comment type="subunit">
    <text evidence="11">Heterodimer of a large membrane-associated beta subunit and a small pyruvoyl-containing alpha subunit.</text>
</comment>
<dbReference type="InterPro" id="IPR003817">
    <property type="entry name" value="PS_Dcarbxylase"/>
</dbReference>
<accession>A0ABW4K3A7</accession>
<evidence type="ECO:0000256" key="7">
    <source>
        <dbReference type="ARBA" id="ARBA00023209"/>
    </source>
</evidence>
<feature type="chain" id="PRO_5044937877" description="Phosphatidylserine decarboxylase alpha chain" evidence="11">
    <location>
        <begin position="192"/>
        <end position="234"/>
    </location>
</feature>
<dbReference type="InterPro" id="IPR033175">
    <property type="entry name" value="PSD-A"/>
</dbReference>
<evidence type="ECO:0000256" key="2">
    <source>
        <dbReference type="ARBA" id="ARBA00022516"/>
    </source>
</evidence>
<evidence type="ECO:0000256" key="6">
    <source>
        <dbReference type="ARBA" id="ARBA00023145"/>
    </source>
</evidence>
<comment type="pathway">
    <text evidence="11">Phospholipid metabolism; phosphatidylethanolamine biosynthesis; phosphatidylethanolamine from CDP-diacylglycerol: step 2/2.</text>
</comment>
<comment type="subcellular location">
    <subcellularLocation>
        <location evidence="11">Cell membrane</location>
        <topology evidence="11">Peripheral membrane protein</topology>
    </subcellularLocation>
</comment>
<evidence type="ECO:0000256" key="10">
    <source>
        <dbReference type="ARBA" id="ARBA00023317"/>
    </source>
</evidence>
<comment type="function">
    <text evidence="11">Catalyzes the formation of phosphatidylethanolamine (PtdEtn) from phosphatidylserine (PtdSer).</text>
</comment>
<evidence type="ECO:0000256" key="12">
    <source>
        <dbReference type="SAM" id="Phobius"/>
    </source>
</evidence>
<evidence type="ECO:0000256" key="11">
    <source>
        <dbReference type="HAMAP-Rule" id="MF_00664"/>
    </source>
</evidence>
<feature type="transmembrane region" description="Helical" evidence="12">
    <location>
        <begin position="23"/>
        <end position="56"/>
    </location>
</feature>
<name>A0ABW4K3A7_9HYPH</name>
<feature type="active site" description="Schiff-base intermediate with substrate; via pyruvic acid" evidence="11">
    <location>
        <position position="192"/>
    </location>
</feature>
<dbReference type="HAMAP" id="MF_00664">
    <property type="entry name" value="PS_decarb_PSD_A"/>
    <property type="match status" value="1"/>
</dbReference>
<dbReference type="EMBL" id="JBHUER010000001">
    <property type="protein sequence ID" value="MFD1701397.1"/>
    <property type="molecule type" value="Genomic_DNA"/>
</dbReference>
<keyword evidence="3 11" id="KW-0210">Decarboxylase</keyword>
<comment type="similarity">
    <text evidence="11">Belongs to the phosphatidylserine decarboxylase family. PSD-A subfamily.</text>
</comment>
<dbReference type="NCBIfam" id="NF003685">
    <property type="entry name" value="PRK05305.2-5"/>
    <property type="match status" value="1"/>
</dbReference>